<evidence type="ECO:0000313" key="2">
    <source>
        <dbReference type="Proteomes" id="UP000028523"/>
    </source>
</evidence>
<organism evidence="1 2">
    <name type="scientific">Malacoplasma iowae DK-CPA</name>
    <dbReference type="NCBI Taxonomy" id="1394179"/>
    <lineage>
        <taxon>Bacteria</taxon>
        <taxon>Bacillati</taxon>
        <taxon>Mycoplasmatota</taxon>
        <taxon>Mycoplasmoidales</taxon>
        <taxon>Mycoplasmoidaceae</taxon>
        <taxon>Malacoplasma</taxon>
    </lineage>
</organism>
<evidence type="ECO:0000313" key="1">
    <source>
        <dbReference type="EMBL" id="KFB07850.1"/>
    </source>
</evidence>
<keyword evidence="2" id="KW-1185">Reference proteome</keyword>
<name>A0A084U4G4_MALIO</name>
<proteinExistence type="predicted"/>
<dbReference type="Proteomes" id="UP000028523">
    <property type="component" value="Unassembled WGS sequence"/>
</dbReference>
<dbReference type="EMBL" id="AWQU01000057">
    <property type="protein sequence ID" value="KFB07850.1"/>
    <property type="molecule type" value="Genomic_DNA"/>
</dbReference>
<dbReference type="RefSeq" id="WP_036451462.1">
    <property type="nucleotide sequence ID" value="NZ_AWQU01000057.1"/>
</dbReference>
<reference evidence="1 2" key="1">
    <citation type="journal article" date="2014" name="PLoS ONE">
        <title>Reduction of Hydrogen Peroxide Accumulation and Toxicity by a Catalase from Mycoplasma iowae.</title>
        <authorList>
            <person name="Pritchard R.E."/>
            <person name="Prassinos A.J."/>
            <person name="Osborne J.D."/>
            <person name="Raviv Z."/>
            <person name="Balish M.F."/>
        </authorList>
    </citation>
    <scope>NUCLEOTIDE SEQUENCE [LARGE SCALE GENOMIC DNA]</scope>
    <source>
        <strain evidence="1 2">DK-CPA</strain>
    </source>
</reference>
<gene>
    <name evidence="1" type="ORF">P271_712</name>
</gene>
<comment type="caution">
    <text evidence="1">The sequence shown here is derived from an EMBL/GenBank/DDBJ whole genome shotgun (WGS) entry which is preliminary data.</text>
</comment>
<protein>
    <submittedName>
        <fullName evidence="1">Uncharacterized protein</fullName>
    </submittedName>
</protein>
<sequence>MSSKFIKKTFNKNYFIKRKKTFLLIGPFVIATVPILSSVSLSQNFSTLNQYFGPYSFGDKFFASYGDLVDYVDKNSKVINLEGNNSKWTATINGVTRTFNDPNELRQTLLENLVKVKQVKTDVDLSKYAGPNGILGLTNQEVWKHITPVLDEKNVVYQGNNDQTYTNQEDAYKSYFHTKEGYIFNGITFSDKTSLKNYLERDYFPNRQNTNNTVVITSPNGKSLPIDLTKQNAQELLNNFITENAELRLNYKTNENNIVDITRNNLSSTMDQVNIKDLNYQHIQSNEGESRYIIDNSDNADLIGPYFYKGILDISSFKNKDMWKKVNGVAKSVYAESKVDSVIGSFFTSIINDDNNLNKIQAESDNTNTLLFRTLLSVTDNSTEGEVKEKSYDQWFLEELRIKSPELARAVIKANDAMMTGKKYNSFYKIPVLYSFLMQRAISWELGQDVINLIVDYFTNVCNFIQDILEFASLYNGNLLLSKDKQHTFDMVKFFQIGNPEYDINTSTAYFLNEIKTNYPNLVAMTYAYTQAENNISLAGGMIPFDSVSFDFLWESGIIDANDLYAIKEDLRGVYNTFSQLDIKDMVPIYVINNKNPEVKKIQLEEPDVSKWGDKLKTIKTTRSGQDLYFLLSAIGAKNNQYFSMAEGVLGSEIAIFVESGTIVSGGYLDRLQKSRRDVDLLPLFINLVKANEGKIKAYRIYLAFMLDSKTKSNVFANRKDDMSYDEFTRRLAYLITIVFGSASLVASSLRGVYTTSKNDGVGDSLQSGKVIQVDKNPIFDILDPVDTNHGDSVSVNVGDQIDRGNLHRYDGDINSVRSDFLNPNVASGGITSREYWLQIDSLTREIINQGTSEIEWIVNDGLTSSSVRRNSTSSTIINPIDNVQISQASSFADEADLISLHSSSSSSDVNHKVSPEFNKTKKNWWSGYTSKFEKIKKNILTVLDHALEIFAATLSILELAFFFYDLFKETYTQNFYQYTTADGTSFYWNGGLSVSKYFGFVNYEISNISQMELIDPVVITLPQVEEYYYYNGIKYYDSSELKRRILLNYINGNDSPRNPKFNKYFALIGNEDATSKTIEELTQKVIKSLNITMNQNGSFDISKLNKESPYIQTLSASYDYGYVIPDSDNNVTLIQNIVDNIRPAYFVKLPSVNSNNIAQGQAGEITKLPGKYWDGMKVVDNGEVPDVLFDNSANDLKEGIKDQNIWNSENFKESVYTTASYQSLQKLYETFKTKFNIASKEILNIANTSGKYNQLPSGVTIQNLYEVKDARTNRIYTFYDINKASSFISENVKFNKIIDSSEIKIEFEGKYFSSKNELFDWVHRNMTSL</sequence>
<accession>A0A084U4G4</accession>